<evidence type="ECO:0000313" key="1">
    <source>
        <dbReference type="EMBL" id="ERP38816.1"/>
    </source>
</evidence>
<dbReference type="STRING" id="1313304.CALK_0587"/>
<dbReference type="InterPro" id="IPR011330">
    <property type="entry name" value="Glyco_hydro/deAcase_b/a-brl"/>
</dbReference>
<dbReference type="SUPFAM" id="SSF88713">
    <property type="entry name" value="Glycoside hydrolase/deacetylase"/>
    <property type="match status" value="1"/>
</dbReference>
<dbReference type="Pfam" id="PF04748">
    <property type="entry name" value="Polysacc_deac_2"/>
    <property type="match status" value="1"/>
</dbReference>
<dbReference type="Gene3D" id="3.20.20.370">
    <property type="entry name" value="Glycoside hydrolase/deacetylase"/>
    <property type="match status" value="1"/>
</dbReference>
<dbReference type="InterPro" id="IPR006837">
    <property type="entry name" value="Divergent_DAC"/>
</dbReference>
<dbReference type="EMBL" id="ASJR01000004">
    <property type="protein sequence ID" value="ERP38816.1"/>
    <property type="molecule type" value="Genomic_DNA"/>
</dbReference>
<evidence type="ECO:0000313" key="2">
    <source>
        <dbReference type="Proteomes" id="UP000017148"/>
    </source>
</evidence>
<name>U7DD62_9BACT</name>
<proteinExistence type="predicted"/>
<comment type="caution">
    <text evidence="1">The sequence shown here is derived from an EMBL/GenBank/DDBJ whole genome shotgun (WGS) entry which is preliminary data.</text>
</comment>
<gene>
    <name evidence="1" type="ORF">CALK_0587</name>
</gene>
<dbReference type="Proteomes" id="UP000017148">
    <property type="component" value="Unassembled WGS sequence"/>
</dbReference>
<keyword evidence="2" id="KW-1185">Reference proteome</keyword>
<sequence>MLLSLRESTTQLSTSQHALEQKLSNLERNIVYKLKEYGMERNHFSISLDLATGVREIVCTVPRGVPMEKIVQRVQQGASGTSYSLSDSYMHERNERTIVHFESSRRDEEDIRVILQRGRYYAAHTGEVHFIIHGVEALSPSDRLDYLTFPYGGFTYVLIPWKDNATDYYSLLQRYDQAVLTKIPLESMIDRNTVRSRFTIMLDNNLSEMELKIADILRNAPTTRAVASVGGSRVLSNSRSRKTFFKALSARNIPFYDRRPISALPAPNTDQERKDARSQGLTYLYENVSFDTDTEEDILPRLKQVADRAIRSGSVTLWVAATPAFISALEEAAPYFEERGIHLSPLP</sequence>
<organism evidence="1 2">
    <name type="scientific">Chitinivibrio alkaliphilus ACht1</name>
    <dbReference type="NCBI Taxonomy" id="1313304"/>
    <lineage>
        <taxon>Bacteria</taxon>
        <taxon>Pseudomonadati</taxon>
        <taxon>Fibrobacterota</taxon>
        <taxon>Chitinivibrionia</taxon>
        <taxon>Chitinivibrionales</taxon>
        <taxon>Chitinivibrionaceae</taxon>
        <taxon>Chitinivibrio</taxon>
    </lineage>
</organism>
<dbReference type="RefSeq" id="WP_022636115.1">
    <property type="nucleotide sequence ID" value="NZ_ASJR01000004.1"/>
</dbReference>
<protein>
    <submittedName>
        <fullName evidence="1">Family 2 polysaccharide deacetylases protein</fullName>
    </submittedName>
</protein>
<accession>U7DD62</accession>
<reference evidence="1 2" key="1">
    <citation type="journal article" date="2013" name="Environ. Microbiol.">
        <title>Genome analysis of Chitinivibrio alkaliphilus gen. nov., sp. nov., a novel extremely haloalkaliphilic anaerobic chitinolytic bacterium from the candidate phylum Termite Group 3.</title>
        <authorList>
            <person name="Sorokin D.Y."/>
            <person name="Gumerov V.M."/>
            <person name="Rakitin A.L."/>
            <person name="Beletsky A.V."/>
            <person name="Damste J.S."/>
            <person name="Muyzer G."/>
            <person name="Mardanov A.V."/>
            <person name="Ravin N.V."/>
        </authorList>
    </citation>
    <scope>NUCLEOTIDE SEQUENCE [LARGE SCALE GENOMIC DNA]</scope>
    <source>
        <strain evidence="1 2">ACht1</strain>
    </source>
</reference>
<dbReference type="GO" id="GO:0005975">
    <property type="term" value="P:carbohydrate metabolic process"/>
    <property type="evidence" value="ECO:0007669"/>
    <property type="project" value="InterPro"/>
</dbReference>
<dbReference type="AlphaFoldDB" id="U7DD62"/>